<evidence type="ECO:0000313" key="2">
    <source>
        <dbReference type="EMBL" id="NNH69953.1"/>
    </source>
</evidence>
<dbReference type="Gene3D" id="3.30.70.100">
    <property type="match status" value="1"/>
</dbReference>
<reference evidence="2 3" key="1">
    <citation type="submission" date="2020-05" db="EMBL/GenBank/DDBJ databases">
        <title>MicrobeNet Type strains.</title>
        <authorList>
            <person name="Nicholson A.C."/>
        </authorList>
    </citation>
    <scope>NUCLEOTIDE SEQUENCE [LARGE SCALE GENOMIC DNA]</scope>
    <source>
        <strain evidence="2 3">JCM 3224</strain>
    </source>
</reference>
<evidence type="ECO:0000313" key="3">
    <source>
        <dbReference type="Proteomes" id="UP000586827"/>
    </source>
</evidence>
<dbReference type="Pfam" id="PF07045">
    <property type="entry name" value="DUF1330"/>
    <property type="match status" value="1"/>
</dbReference>
<feature type="domain" description="DUF1330" evidence="1">
    <location>
        <begin position="3"/>
        <end position="94"/>
    </location>
</feature>
<accession>A0A849BTM7</accession>
<dbReference type="AlphaFoldDB" id="A0A849BTM7"/>
<dbReference type="RefSeq" id="WP_067518358.1">
    <property type="nucleotide sequence ID" value="NZ_JABELX010000003.1"/>
</dbReference>
<sequence length="112" mass="12523">MPTYAVAYMYDVDFNAELIEYIEKIDETLTPYGGKFLAHGGRQKAAEGPANAAVVILEFPEYQTAMDWYRSPAYQEILPLRVENTTSVAILAEGCGDDHKSVDLLTQFGIQR</sequence>
<dbReference type="PANTHER" id="PTHR41521:SF4">
    <property type="entry name" value="BLR0684 PROTEIN"/>
    <property type="match status" value="1"/>
</dbReference>
<organism evidence="2 3">
    <name type="scientific">Nocardia uniformis</name>
    <dbReference type="NCBI Taxonomy" id="53432"/>
    <lineage>
        <taxon>Bacteria</taxon>
        <taxon>Bacillati</taxon>
        <taxon>Actinomycetota</taxon>
        <taxon>Actinomycetes</taxon>
        <taxon>Mycobacteriales</taxon>
        <taxon>Nocardiaceae</taxon>
        <taxon>Nocardia</taxon>
    </lineage>
</organism>
<dbReference type="EMBL" id="JABELX010000003">
    <property type="protein sequence ID" value="NNH69953.1"/>
    <property type="molecule type" value="Genomic_DNA"/>
</dbReference>
<dbReference type="PANTHER" id="PTHR41521">
    <property type="match status" value="1"/>
</dbReference>
<keyword evidence="3" id="KW-1185">Reference proteome</keyword>
<gene>
    <name evidence="2" type="ORF">HLB23_08770</name>
</gene>
<dbReference type="SUPFAM" id="SSF54909">
    <property type="entry name" value="Dimeric alpha+beta barrel"/>
    <property type="match status" value="1"/>
</dbReference>
<dbReference type="InterPro" id="IPR010753">
    <property type="entry name" value="DUF1330"/>
</dbReference>
<name>A0A849BTM7_9NOCA</name>
<dbReference type="Proteomes" id="UP000586827">
    <property type="component" value="Unassembled WGS sequence"/>
</dbReference>
<proteinExistence type="predicted"/>
<evidence type="ECO:0000259" key="1">
    <source>
        <dbReference type="Pfam" id="PF07045"/>
    </source>
</evidence>
<protein>
    <submittedName>
        <fullName evidence="2">DUF1330 domain-containing protein</fullName>
    </submittedName>
</protein>
<dbReference type="InterPro" id="IPR011008">
    <property type="entry name" value="Dimeric_a/b-barrel"/>
</dbReference>
<comment type="caution">
    <text evidence="2">The sequence shown here is derived from an EMBL/GenBank/DDBJ whole genome shotgun (WGS) entry which is preliminary data.</text>
</comment>